<dbReference type="PANTHER" id="PTHR34473">
    <property type="entry name" value="UPF0699 TRANSMEMBRANE PROTEIN YDBS"/>
    <property type="match status" value="1"/>
</dbReference>
<dbReference type="Pfam" id="PF03703">
    <property type="entry name" value="bPH_2"/>
    <property type="match status" value="1"/>
</dbReference>
<dbReference type="Proteomes" id="UP000249886">
    <property type="component" value="Unassembled WGS sequence"/>
</dbReference>
<feature type="transmembrane region" description="Helical" evidence="1">
    <location>
        <begin position="47"/>
        <end position="66"/>
    </location>
</feature>
<keyword evidence="1" id="KW-1133">Transmembrane helix</keyword>
<dbReference type="EMBL" id="UARK01000001">
    <property type="protein sequence ID" value="SPW23966.1"/>
    <property type="molecule type" value="Genomic_DNA"/>
</dbReference>
<proteinExistence type="predicted"/>
<dbReference type="InterPro" id="IPR005182">
    <property type="entry name" value="YdbS-like_PH"/>
</dbReference>
<comment type="caution">
    <text evidence="3">The sequence shown here is derived from an EMBL/GenBank/DDBJ whole genome shotgun (WGS) entry which is preliminary data.</text>
</comment>
<keyword evidence="1" id="KW-0472">Membrane</keyword>
<organism evidence="3 4">
    <name type="scientific">Corynebacterium matruchotii</name>
    <dbReference type="NCBI Taxonomy" id="43768"/>
    <lineage>
        <taxon>Bacteria</taxon>
        <taxon>Bacillati</taxon>
        <taxon>Actinomycetota</taxon>
        <taxon>Actinomycetes</taxon>
        <taxon>Mycobacteriales</taxon>
        <taxon>Corynebacteriaceae</taxon>
        <taxon>Corynebacterium</taxon>
    </lineage>
</organism>
<dbReference type="AlphaFoldDB" id="A0A6H9XUC2"/>
<accession>A0A6H9XUC2</accession>
<keyword evidence="1" id="KW-0812">Transmembrane</keyword>
<evidence type="ECO:0000313" key="3">
    <source>
        <dbReference type="EMBL" id="SPW23966.1"/>
    </source>
</evidence>
<evidence type="ECO:0000313" key="4">
    <source>
        <dbReference type="Proteomes" id="UP000249886"/>
    </source>
</evidence>
<evidence type="ECO:0000259" key="2">
    <source>
        <dbReference type="Pfam" id="PF03703"/>
    </source>
</evidence>
<gene>
    <name evidence="3" type="ORF">NCTC10254_00330</name>
</gene>
<feature type="transmembrane region" description="Helical" evidence="1">
    <location>
        <begin position="17"/>
        <end position="35"/>
    </location>
</feature>
<dbReference type="GeneID" id="84573215"/>
<feature type="domain" description="YdbS-like PH" evidence="2">
    <location>
        <begin position="72"/>
        <end position="148"/>
    </location>
</feature>
<name>A0A6H9XUC2_9CORY</name>
<protein>
    <submittedName>
        <fullName evidence="3">Putative integral membrane protein</fullName>
    </submittedName>
</protein>
<reference evidence="3 4" key="1">
    <citation type="submission" date="2018-06" db="EMBL/GenBank/DDBJ databases">
        <authorList>
            <consortium name="Pathogen Informatics"/>
            <person name="Doyle S."/>
        </authorList>
    </citation>
    <scope>NUCLEOTIDE SEQUENCE [LARGE SCALE GENOMIC DNA]</scope>
    <source>
        <strain evidence="3 4">NCTC10254</strain>
    </source>
</reference>
<sequence>MDETLTPVSPDLIKVRYLARIPWCIIATGGAVVWARYFDDEYWGIHWGYYLAIIAGIFLLWQIWLIPRQVYRLGWLETDNDLLLSKGKLWHTFTVVPYGRVQYLDVSQGPIERRYGLKTLRLHTASASVDAKIPGLDADLADELRARIARRAKENMIDL</sequence>
<dbReference type="RefSeq" id="WP_005523892.1">
    <property type="nucleotide sequence ID" value="NZ_CAUOLB010000011.1"/>
</dbReference>
<evidence type="ECO:0000256" key="1">
    <source>
        <dbReference type="SAM" id="Phobius"/>
    </source>
</evidence>
<dbReference type="PANTHER" id="PTHR34473:SF3">
    <property type="entry name" value="TRANSMEMBRANE PROTEIN-RELATED"/>
    <property type="match status" value="1"/>
</dbReference>